<feature type="signal peptide" evidence="4">
    <location>
        <begin position="1"/>
        <end position="17"/>
    </location>
</feature>
<dbReference type="GO" id="GO:0008010">
    <property type="term" value="F:structural constituent of chitin-based larval cuticle"/>
    <property type="evidence" value="ECO:0007669"/>
    <property type="project" value="TreeGrafter"/>
</dbReference>
<sequence>MTMQVLVFFALFAASHATAIFRAPAIIPSGDSRQYNSRDNFGNYNFGYNEDHYSGGSFRKETGDAYGNKFGSYGLQEADGRTRIVNYVADSEGFRADIKTNEPGIETKDSAAATFNKAIFPATFSAPAIPVSYAVDTSTTKTYASAPTTLSYTAYAPTTYKTYAPTPSTFAYSYASAPVKTYATATAPISYSTYYRPYRAESAPVFTYGTAPAPYNTYAPVRFFTGPAFYKQTSF</sequence>
<keyword evidence="6" id="KW-1185">Reference proteome</keyword>
<proteinExistence type="predicted"/>
<dbReference type="InterPro" id="IPR000618">
    <property type="entry name" value="Insect_cuticle"/>
</dbReference>
<evidence type="ECO:0000313" key="5">
    <source>
        <dbReference type="EMBL" id="GFU43895.1"/>
    </source>
</evidence>
<evidence type="ECO:0000256" key="3">
    <source>
        <dbReference type="PROSITE-ProRule" id="PRU00497"/>
    </source>
</evidence>
<dbReference type="InterPro" id="IPR050468">
    <property type="entry name" value="Cuticle_Struct_Prot"/>
</dbReference>
<keyword evidence="2 3" id="KW-0193">Cuticle</keyword>
<dbReference type="Proteomes" id="UP000887013">
    <property type="component" value="Unassembled WGS sequence"/>
</dbReference>
<evidence type="ECO:0000313" key="6">
    <source>
        <dbReference type="Proteomes" id="UP000887013"/>
    </source>
</evidence>
<accession>A0A8X6QWZ7</accession>
<dbReference type="PROSITE" id="PS51155">
    <property type="entry name" value="CHIT_BIND_RR_2"/>
    <property type="match status" value="1"/>
</dbReference>
<evidence type="ECO:0000256" key="4">
    <source>
        <dbReference type="SAM" id="SignalP"/>
    </source>
</evidence>
<comment type="caution">
    <text evidence="5">The sequence shown here is derived from an EMBL/GenBank/DDBJ whole genome shotgun (WGS) entry which is preliminary data.</text>
</comment>
<dbReference type="AlphaFoldDB" id="A0A8X6QWZ7"/>
<dbReference type="PANTHER" id="PTHR10380:SF173">
    <property type="entry name" value="CUTICULAR PROTEIN 47EF, ISOFORM C-RELATED"/>
    <property type="match status" value="1"/>
</dbReference>
<dbReference type="PANTHER" id="PTHR10380">
    <property type="entry name" value="CUTICLE PROTEIN"/>
    <property type="match status" value="1"/>
</dbReference>
<name>A0A8X6QWZ7_NEPPI</name>
<dbReference type="GO" id="GO:0062129">
    <property type="term" value="C:chitin-based extracellular matrix"/>
    <property type="evidence" value="ECO:0007669"/>
    <property type="project" value="TreeGrafter"/>
</dbReference>
<reference evidence="5" key="1">
    <citation type="submission" date="2020-08" db="EMBL/GenBank/DDBJ databases">
        <title>Multicomponent nature underlies the extraordinary mechanical properties of spider dragline silk.</title>
        <authorList>
            <person name="Kono N."/>
            <person name="Nakamura H."/>
            <person name="Mori M."/>
            <person name="Yoshida Y."/>
            <person name="Ohtoshi R."/>
            <person name="Malay A.D."/>
            <person name="Moran D.A.P."/>
            <person name="Tomita M."/>
            <person name="Numata K."/>
            <person name="Arakawa K."/>
        </authorList>
    </citation>
    <scope>NUCLEOTIDE SEQUENCE</scope>
</reference>
<evidence type="ECO:0000256" key="1">
    <source>
        <dbReference type="ARBA" id="ARBA00002980"/>
    </source>
</evidence>
<comment type="function">
    <text evidence="1">Component of the rigid cuticle of the spider.</text>
</comment>
<dbReference type="Pfam" id="PF00379">
    <property type="entry name" value="Chitin_bind_4"/>
    <property type="match status" value="1"/>
</dbReference>
<dbReference type="PROSITE" id="PS00233">
    <property type="entry name" value="CHIT_BIND_RR_1"/>
    <property type="match status" value="1"/>
</dbReference>
<feature type="chain" id="PRO_5036497016" evidence="4">
    <location>
        <begin position="18"/>
        <end position="235"/>
    </location>
</feature>
<protein>
    <submittedName>
        <fullName evidence="5">Cuticle protein 14 isoform b</fullName>
    </submittedName>
</protein>
<gene>
    <name evidence="5" type="ORF">NPIL_208911</name>
</gene>
<dbReference type="EMBL" id="BMAW01132521">
    <property type="protein sequence ID" value="GFU43895.1"/>
    <property type="molecule type" value="Genomic_DNA"/>
</dbReference>
<dbReference type="OrthoDB" id="6435391at2759"/>
<organism evidence="5 6">
    <name type="scientific">Nephila pilipes</name>
    <name type="common">Giant wood spider</name>
    <name type="synonym">Nephila maculata</name>
    <dbReference type="NCBI Taxonomy" id="299642"/>
    <lineage>
        <taxon>Eukaryota</taxon>
        <taxon>Metazoa</taxon>
        <taxon>Ecdysozoa</taxon>
        <taxon>Arthropoda</taxon>
        <taxon>Chelicerata</taxon>
        <taxon>Arachnida</taxon>
        <taxon>Araneae</taxon>
        <taxon>Araneomorphae</taxon>
        <taxon>Entelegynae</taxon>
        <taxon>Araneoidea</taxon>
        <taxon>Nephilidae</taxon>
        <taxon>Nephila</taxon>
    </lineage>
</organism>
<dbReference type="InterPro" id="IPR031311">
    <property type="entry name" value="CHIT_BIND_RR_consensus"/>
</dbReference>
<evidence type="ECO:0000256" key="2">
    <source>
        <dbReference type="ARBA" id="ARBA00022460"/>
    </source>
</evidence>
<keyword evidence="4" id="KW-0732">Signal</keyword>